<dbReference type="NCBIfam" id="TIGR00797">
    <property type="entry name" value="matE"/>
    <property type="match status" value="1"/>
</dbReference>
<feature type="transmembrane region" description="Helical" evidence="8">
    <location>
        <begin position="56"/>
        <end position="85"/>
    </location>
</feature>
<dbReference type="InterPro" id="IPR044644">
    <property type="entry name" value="DinF-like"/>
</dbReference>
<dbReference type="Proteomes" id="UP000008460">
    <property type="component" value="Chromosome"/>
</dbReference>
<keyword evidence="6 8" id="KW-1133">Transmembrane helix</keyword>
<comment type="subcellular location">
    <subcellularLocation>
        <location evidence="1">Cell membrane</location>
        <topology evidence="1">Multi-pass membrane protein</topology>
    </subcellularLocation>
</comment>
<accession>F4H3X9</accession>
<keyword evidence="10" id="KW-1185">Reference proteome</keyword>
<evidence type="ECO:0000256" key="4">
    <source>
        <dbReference type="ARBA" id="ARBA00022475"/>
    </source>
</evidence>
<feature type="transmembrane region" description="Helical" evidence="8">
    <location>
        <begin position="174"/>
        <end position="193"/>
    </location>
</feature>
<protein>
    <submittedName>
        <fullName evidence="9">MATE efflux family protein</fullName>
    </submittedName>
</protein>
<dbReference type="KEGG" id="cfi:Celf_0052"/>
<dbReference type="PANTHER" id="PTHR42893">
    <property type="entry name" value="PROTEIN DETOXIFICATION 44, CHLOROPLASTIC-RELATED"/>
    <property type="match status" value="1"/>
</dbReference>
<keyword evidence="3" id="KW-0813">Transport</keyword>
<feature type="transmembrane region" description="Helical" evidence="8">
    <location>
        <begin position="283"/>
        <end position="304"/>
    </location>
</feature>
<proteinExistence type="inferred from homology"/>
<dbReference type="GO" id="GO:0015297">
    <property type="term" value="F:antiporter activity"/>
    <property type="evidence" value="ECO:0007669"/>
    <property type="project" value="InterPro"/>
</dbReference>
<feature type="transmembrane region" description="Helical" evidence="8">
    <location>
        <begin position="390"/>
        <end position="413"/>
    </location>
</feature>
<dbReference type="AlphaFoldDB" id="F4H3X9"/>
<feature type="transmembrane region" description="Helical" evidence="8">
    <location>
        <begin position="357"/>
        <end position="378"/>
    </location>
</feature>
<dbReference type="PIRSF" id="PIRSF006603">
    <property type="entry name" value="DinF"/>
    <property type="match status" value="1"/>
</dbReference>
<feature type="transmembrane region" description="Helical" evidence="8">
    <location>
        <begin position="325"/>
        <end position="345"/>
    </location>
</feature>
<dbReference type="STRING" id="590998.Celf_0052"/>
<name>F4H3X9_CELFA</name>
<organism evidence="9 10">
    <name type="scientific">Cellulomonas fimi (strain ATCC 484 / DSM 20113 / JCM 1341 / CCUG 24087 / LMG 16345 / NBRC 15513 / NCIMB 8980 / NCTC 7547 / NRS-133)</name>
    <dbReference type="NCBI Taxonomy" id="590998"/>
    <lineage>
        <taxon>Bacteria</taxon>
        <taxon>Bacillati</taxon>
        <taxon>Actinomycetota</taxon>
        <taxon>Actinomycetes</taxon>
        <taxon>Micrococcales</taxon>
        <taxon>Cellulomonadaceae</taxon>
        <taxon>Cellulomonas</taxon>
    </lineage>
</organism>
<sequence length="453" mass="45366">MWTRERLAEISPDGRRAPSVDRQILALAVPALGALVAEPLFVLVDSAVVGHLGTASLAGLALASTVLVTVVGLCVFLAYATTAAVARRLGAGDRGGALQVGVDGMWLALGLGIVLAALTWATAPWVVGALGAAGATATEAVVYLRWSAPGLPGMLLVLASTGALRGLQDTRTPLVVATAGAVVNAALNVALVYGAGMGIAGSGLGTALTQLAMGAVLAAVLVRGARAAGSRLGPHAAGLWANARAGAPLLVRTLTLRAAILLTVWVATGLGATALAGHQVVNAVWGLAAFALDALAIAAQALVGHALGAADVPRTRALLRRTLQWGVGAGAVLGLVLGGASWLYVRLFTTDPDVRHAAVVALVVAAVTMPMAGWVFVLDGVLIGAGDGRFLAWAGVATLVAYVPVALGVRALAPDGAPGLAWLWAAFAGVFMLARAVTTGWRARGTAWMVTGA</sequence>
<dbReference type="EMBL" id="CP002666">
    <property type="protein sequence ID" value="AEE44203.1"/>
    <property type="molecule type" value="Genomic_DNA"/>
</dbReference>
<dbReference type="eggNOG" id="COG0534">
    <property type="taxonomic scope" value="Bacteria"/>
</dbReference>
<dbReference type="RefSeq" id="WP_013769233.1">
    <property type="nucleotide sequence ID" value="NC_015514.1"/>
</dbReference>
<dbReference type="GO" id="GO:0005886">
    <property type="term" value="C:plasma membrane"/>
    <property type="evidence" value="ECO:0007669"/>
    <property type="project" value="UniProtKB-SubCell"/>
</dbReference>
<keyword evidence="5 8" id="KW-0812">Transmembrane</keyword>
<comment type="similarity">
    <text evidence="2">Belongs to the multi antimicrobial extrusion (MATE) (TC 2.A.66.1) family.</text>
</comment>
<feature type="transmembrane region" description="Helical" evidence="8">
    <location>
        <begin position="24"/>
        <end position="44"/>
    </location>
</feature>
<evidence type="ECO:0000256" key="6">
    <source>
        <dbReference type="ARBA" id="ARBA00022989"/>
    </source>
</evidence>
<dbReference type="InterPro" id="IPR048279">
    <property type="entry name" value="MdtK-like"/>
</dbReference>
<evidence type="ECO:0000313" key="9">
    <source>
        <dbReference type="EMBL" id="AEE44203.1"/>
    </source>
</evidence>
<feature type="transmembrane region" description="Helical" evidence="8">
    <location>
        <begin position="254"/>
        <end position="277"/>
    </location>
</feature>
<evidence type="ECO:0000256" key="7">
    <source>
        <dbReference type="ARBA" id="ARBA00023136"/>
    </source>
</evidence>
<keyword evidence="7 8" id="KW-0472">Membrane</keyword>
<evidence type="ECO:0000313" key="10">
    <source>
        <dbReference type="Proteomes" id="UP000008460"/>
    </source>
</evidence>
<dbReference type="HOGENOM" id="CLU_012893_16_3_11"/>
<gene>
    <name evidence="9" type="ordered locus">Celf_0052</name>
</gene>
<dbReference type="GO" id="GO:0042910">
    <property type="term" value="F:xenobiotic transmembrane transporter activity"/>
    <property type="evidence" value="ECO:0007669"/>
    <property type="project" value="InterPro"/>
</dbReference>
<evidence type="ECO:0000256" key="5">
    <source>
        <dbReference type="ARBA" id="ARBA00022692"/>
    </source>
</evidence>
<feature type="transmembrane region" description="Helical" evidence="8">
    <location>
        <begin position="199"/>
        <end position="222"/>
    </location>
</feature>
<keyword evidence="4" id="KW-1003">Cell membrane</keyword>
<feature type="transmembrane region" description="Helical" evidence="8">
    <location>
        <begin position="146"/>
        <end position="167"/>
    </location>
</feature>
<dbReference type="Pfam" id="PF01554">
    <property type="entry name" value="MatE"/>
    <property type="match status" value="2"/>
</dbReference>
<feature type="transmembrane region" description="Helical" evidence="8">
    <location>
        <begin position="419"/>
        <end position="437"/>
    </location>
</feature>
<evidence type="ECO:0000256" key="3">
    <source>
        <dbReference type="ARBA" id="ARBA00022448"/>
    </source>
</evidence>
<evidence type="ECO:0000256" key="2">
    <source>
        <dbReference type="ARBA" id="ARBA00010199"/>
    </source>
</evidence>
<evidence type="ECO:0000256" key="1">
    <source>
        <dbReference type="ARBA" id="ARBA00004651"/>
    </source>
</evidence>
<feature type="transmembrane region" description="Helical" evidence="8">
    <location>
        <begin position="106"/>
        <end position="126"/>
    </location>
</feature>
<dbReference type="PANTHER" id="PTHR42893:SF46">
    <property type="entry name" value="PROTEIN DETOXIFICATION 44, CHLOROPLASTIC"/>
    <property type="match status" value="1"/>
</dbReference>
<dbReference type="InterPro" id="IPR002528">
    <property type="entry name" value="MATE_fam"/>
</dbReference>
<reference evidence="9 10" key="1">
    <citation type="submission" date="2011-04" db="EMBL/GenBank/DDBJ databases">
        <title>Complete sequence of Cellulomonas fimi ATCC 484.</title>
        <authorList>
            <consortium name="US DOE Joint Genome Institute"/>
            <person name="Lucas S."/>
            <person name="Han J."/>
            <person name="Lapidus A."/>
            <person name="Cheng J.-F."/>
            <person name="Goodwin L."/>
            <person name="Pitluck S."/>
            <person name="Peters L."/>
            <person name="Chertkov O."/>
            <person name="Detter J.C."/>
            <person name="Han C."/>
            <person name="Tapia R."/>
            <person name="Land M."/>
            <person name="Hauser L."/>
            <person name="Kyrpides N."/>
            <person name="Ivanova N."/>
            <person name="Ovchinnikova G."/>
            <person name="Pagani I."/>
            <person name="Mead D."/>
            <person name="Brumm P."/>
            <person name="Woyke T."/>
        </authorList>
    </citation>
    <scope>NUCLEOTIDE SEQUENCE [LARGE SCALE GENOMIC DNA]</scope>
    <source>
        <strain evidence="10">ATCC 484 / DSM 20113 / JCM 1341 / NBRC 15513 / NCIMB 8980 / NCTC 7547</strain>
    </source>
</reference>
<evidence type="ECO:0000256" key="8">
    <source>
        <dbReference type="SAM" id="Phobius"/>
    </source>
</evidence>